<evidence type="ECO:0000313" key="1">
    <source>
        <dbReference type="EMBL" id="KAK7479379.1"/>
    </source>
</evidence>
<protein>
    <submittedName>
        <fullName evidence="1">Uncharacterized protein</fullName>
    </submittedName>
</protein>
<organism evidence="1 2">
    <name type="scientific">Batillaria attramentaria</name>
    <dbReference type="NCBI Taxonomy" id="370345"/>
    <lineage>
        <taxon>Eukaryota</taxon>
        <taxon>Metazoa</taxon>
        <taxon>Spiralia</taxon>
        <taxon>Lophotrochozoa</taxon>
        <taxon>Mollusca</taxon>
        <taxon>Gastropoda</taxon>
        <taxon>Caenogastropoda</taxon>
        <taxon>Sorbeoconcha</taxon>
        <taxon>Cerithioidea</taxon>
        <taxon>Batillariidae</taxon>
        <taxon>Batillaria</taxon>
    </lineage>
</organism>
<gene>
    <name evidence="1" type="ORF">BaRGS_00029371</name>
</gene>
<dbReference type="Proteomes" id="UP001519460">
    <property type="component" value="Unassembled WGS sequence"/>
</dbReference>
<reference evidence="1 2" key="1">
    <citation type="journal article" date="2023" name="Sci. Data">
        <title>Genome assembly of the Korean intertidal mud-creeper Batillaria attramentaria.</title>
        <authorList>
            <person name="Patra A.K."/>
            <person name="Ho P.T."/>
            <person name="Jun S."/>
            <person name="Lee S.J."/>
            <person name="Kim Y."/>
            <person name="Won Y.J."/>
        </authorList>
    </citation>
    <scope>NUCLEOTIDE SEQUENCE [LARGE SCALE GENOMIC DNA]</scope>
    <source>
        <strain evidence="1">Wonlab-2016</strain>
    </source>
</reference>
<proteinExistence type="predicted"/>
<dbReference type="EMBL" id="JACVVK020000304">
    <property type="protein sequence ID" value="KAK7479379.1"/>
    <property type="molecule type" value="Genomic_DNA"/>
</dbReference>
<evidence type="ECO:0000313" key="2">
    <source>
        <dbReference type="Proteomes" id="UP001519460"/>
    </source>
</evidence>
<feature type="non-terminal residue" evidence="1">
    <location>
        <position position="1"/>
    </location>
</feature>
<sequence>CASVDFATPKRRCRLFERTNTRRVRHTDRSKTNSPQPVSARGAIIMADTQVTELHRCRPILLCALLLTAAVGWYGVSGSNGIVKGSSDSVLQILWMAPKDPVMEGVRHVISASSSVGSLALALDKVQRENLVPDRVIK</sequence>
<comment type="caution">
    <text evidence="1">The sequence shown here is derived from an EMBL/GenBank/DDBJ whole genome shotgun (WGS) entry which is preliminary data.</text>
</comment>
<name>A0ABD0JX91_9CAEN</name>
<dbReference type="AlphaFoldDB" id="A0ABD0JX91"/>
<keyword evidence="2" id="KW-1185">Reference proteome</keyword>
<accession>A0ABD0JX91</accession>